<keyword evidence="6" id="KW-0479">Metal-binding</keyword>
<evidence type="ECO:0000313" key="13">
    <source>
        <dbReference type="Proteomes" id="UP000689195"/>
    </source>
</evidence>
<gene>
    <name evidence="12" type="ORF">PPENT_87.1.T1360048</name>
</gene>
<keyword evidence="3" id="KW-0805">Transcription regulation</keyword>
<evidence type="ECO:0008006" key="14">
    <source>
        <dbReference type="Google" id="ProtNLM"/>
    </source>
</evidence>
<comment type="subcellular location">
    <subcellularLocation>
        <location evidence="1">Nucleus</location>
    </subcellularLocation>
</comment>
<dbReference type="InterPro" id="IPR003961">
    <property type="entry name" value="FN3_dom"/>
</dbReference>
<feature type="domain" description="RING-type" evidence="9">
    <location>
        <begin position="1048"/>
        <end position="1083"/>
    </location>
</feature>
<evidence type="ECO:0000313" key="12">
    <source>
        <dbReference type="EMBL" id="CAD8204144.1"/>
    </source>
</evidence>
<evidence type="ECO:0000256" key="1">
    <source>
        <dbReference type="ARBA" id="ARBA00004123"/>
    </source>
</evidence>
<dbReference type="SMART" id="SM00184">
    <property type="entry name" value="RING"/>
    <property type="match status" value="2"/>
</dbReference>
<feature type="compositionally biased region" description="Polar residues" evidence="8">
    <location>
        <begin position="1981"/>
        <end position="1992"/>
    </location>
</feature>
<dbReference type="Proteomes" id="UP000689195">
    <property type="component" value="Unassembled WGS sequence"/>
</dbReference>
<name>A0A8S1XWC9_9CILI</name>
<dbReference type="GO" id="GO:0035267">
    <property type="term" value="C:NuA4 histone acetyltransferase complex"/>
    <property type="evidence" value="ECO:0007669"/>
    <property type="project" value="InterPro"/>
</dbReference>
<dbReference type="PANTHER" id="PTHR12855:SF10">
    <property type="entry name" value="DNA METHYLTRANSFERASE 1-ASSOCIATED PROTEIN 1"/>
    <property type="match status" value="1"/>
</dbReference>
<feature type="region of interest" description="Disordered" evidence="8">
    <location>
        <begin position="1961"/>
        <end position="1992"/>
    </location>
</feature>
<dbReference type="GO" id="GO:0000122">
    <property type="term" value="P:negative regulation of transcription by RNA polymerase II"/>
    <property type="evidence" value="ECO:0007669"/>
    <property type="project" value="TreeGrafter"/>
</dbReference>
<dbReference type="InterPro" id="IPR032563">
    <property type="entry name" value="DAMP1_SANT-like"/>
</dbReference>
<feature type="compositionally biased region" description="Basic and acidic residues" evidence="8">
    <location>
        <begin position="1961"/>
        <end position="1973"/>
    </location>
</feature>
<dbReference type="GO" id="GO:0003714">
    <property type="term" value="F:transcription corepressor activity"/>
    <property type="evidence" value="ECO:0007669"/>
    <property type="project" value="TreeGrafter"/>
</dbReference>
<dbReference type="PROSITE" id="PS50119">
    <property type="entry name" value="ZF_BBOX"/>
    <property type="match status" value="1"/>
</dbReference>
<evidence type="ECO:0000256" key="4">
    <source>
        <dbReference type="ARBA" id="ARBA00023163"/>
    </source>
</evidence>
<evidence type="ECO:0000259" key="10">
    <source>
        <dbReference type="PROSITE" id="PS50119"/>
    </source>
</evidence>
<dbReference type="Pfam" id="PF16282">
    <property type="entry name" value="SANT_DAMP1_like"/>
    <property type="match status" value="1"/>
</dbReference>
<keyword evidence="5" id="KW-0539">Nucleus</keyword>
<dbReference type="PROSITE" id="PS50853">
    <property type="entry name" value="FN3"/>
    <property type="match status" value="1"/>
</dbReference>
<proteinExistence type="predicted"/>
<evidence type="ECO:0000256" key="5">
    <source>
        <dbReference type="ARBA" id="ARBA00023242"/>
    </source>
</evidence>
<evidence type="ECO:0000256" key="2">
    <source>
        <dbReference type="ARBA" id="ARBA00022853"/>
    </source>
</evidence>
<dbReference type="InterPro" id="IPR000315">
    <property type="entry name" value="Znf_B-box"/>
</dbReference>
<dbReference type="GO" id="GO:0000812">
    <property type="term" value="C:Swr1 complex"/>
    <property type="evidence" value="ECO:0007669"/>
    <property type="project" value="TreeGrafter"/>
</dbReference>
<keyword evidence="2" id="KW-0156">Chromatin regulator</keyword>
<dbReference type="OrthoDB" id="19740at2759"/>
<sequence>MINLSQILEGDNGEMTFYQDTSQVDLEDILQEDDEIREQLNHLNSDSQTMEFNYQNNESFICDQEEFISPIQIMSLGHHSKTFGISTNYLINYWERQLALFSNNKNSKTIQIQDASYISIKGQIIAVGFESGQIHIYEGSQLKLAHKIQEHQTTIIGLNIVDVQANEIVMASSDLDGNVKLIRVGQNLFRSKIVTNTILNKFEYPVTQLISQQFKYSDSDKTSLLLTLGNSNMVITLSINPEVKVVHVFDKQKSNNDLHWGKCNHEGNQIQLLSIQWNSFIQLITFLENSPWYFSFYSADTPLIGSKFISENLIIAATEGQFQVLYIPYFSKGKYCFKSDSKAKISNTNFHQNIYCLRAISNVIYFISENKLYSLHALSWLQYLKSLIQNDSPQWSIALRFLVQVYRGKVKGMPNLELDEDRNAIQTLAPTLITSITNTKMNRELISAVVQFILLCQIPQHLMIVRQGCEKQQILEDYYKVLEHHLKKITQLPKEIFFDLANKFSPESFQKLVINLDLNSIDIGYTYDVCLSKEIYTPLLYICPRKEEDFLTPLNKMFEKHKQELYEKCLWFIEITQKQILFPNDQIPLEIWKKAVRQQMLWLMEVLDVLQSEKLFQILTTYLKQPCLGALHHESVYSYFNITQENLLATKIFEQVSSIKQQYLLQYLLFISKIIDQIKVKESEKLLLQIFEINKSYIDNYVAMPEDLDQILQIIYYLMPHTALIEQAYESQCVDYIAYYFLYQNQYNEAIKIFFNYEEFKLRVYKWLEYQPYDPLMLDHLDKLLELDPEKCAKVFQSWPIETLQKLIIYQPKRELLHVFKYLSIDLSQFLQLKLIELISIHEPENTISWLKNRQYQLEDVEQIFQQTNNIEGLGYILEQKGLYQQAIDNYLQVYIEESRNYILSFRNQDRVTQLFQNLMRVTKIAVQSADTNQELYLYIAHNIFNPLMHQTHWCKLKRSYVFNQQFSQLFMHLFRYSPTELIKIIEINHETFNQVHLKSSFITVFKEFGYEKQLVEKISKIIRNDNIKLLKLLYSLMNKSNLYEINCIECQQSYTQDQAILLKCGHTMHPFCLENKYCPICQNISAQSMLESIGIEELKKSILKSKVDNQQLQLLKNVDDIDLEDNFIQSTTQDDKEIIELRLLNKMDIYDQLTDSALQQLSDFILYIIVYKQKCSYFIYLTQKLIQKSSKFYIMFCDHQGEQSFCICCQQLICELCICCTNSKKINVPKIHLNALCSRCDQTQAQIKCEQCMFQFCQECFQSVHKIGKFSTHIKIEINQDLHQQIIKQMSIITELEQYCQEQMTSILQYFDQIQVVLDRKKKQFLDVISNYRNQQIKQLKQRINLIEAAVKINSEQSFEIPKCLIYQKETFNLTAKEQIIDLILNIDIQKNLDQSTLSPHKILTQSNVRRSASCKKLESQEKIVEICETFEKRKFIKSLCQSNSIQLQWTHSRQKVDYNLEMGIGMKIKGVEQFKQIYIGIEPQFTITGLQAKTNYKFRIQSIFENKTSEFSEILNLATSQQQSIEDSLIISKKIINNDIQVQFEKPGLVLGTNPLYFGIWSWEIKLIINGIIEDLTASLVVGLANKQRKIVGTTLNYGYQRDSLIIKVLVDMDNKLMTITSKMHPNGERFYNIIGPVFPAFQNKNTHKGSGQLRKLNSYVDKEVLNLTGDLYPFALFSQTKPLNHQKWVQEEIMLTNHNIEKVKAWVREQEKGQMFRGEKVNYDPEYLEFKEEEISIDNDWSFEETQYLFNQLRNFNYNFIVLSDRYSYQNKNRDIYQLKDRYYSVVNEVLQKRNEKSHILYNYVYDEEYDRFRNMELEKYLKRTKQICDEDKKLQEDLRKVNQQIKKQEREHKSLCKSINLQEYDDIDDKSINYIIDMSQRNEEIQKTTNERIVYLRNKWINEALPLPTTIKDKLDRQLKEVLQNTKLALNQEIEELFCNLRKLQLGVLSQQRLQKRREQDKRHLEDKIKKLKAQHDSQQASDMKTKK</sequence>
<protein>
    <recommendedName>
        <fullName evidence="14">RING-type domain-containing protein</fullName>
    </recommendedName>
</protein>
<evidence type="ECO:0000256" key="3">
    <source>
        <dbReference type="ARBA" id="ARBA00023015"/>
    </source>
</evidence>
<dbReference type="GO" id="GO:0006281">
    <property type="term" value="P:DNA repair"/>
    <property type="evidence" value="ECO:0007669"/>
    <property type="project" value="InterPro"/>
</dbReference>
<keyword evidence="7" id="KW-0175">Coiled coil</keyword>
<keyword evidence="6" id="KW-0863">Zinc-finger</keyword>
<dbReference type="InterPro" id="IPR027109">
    <property type="entry name" value="Swc4/Dmap1"/>
</dbReference>
<reference evidence="12" key="1">
    <citation type="submission" date="2021-01" db="EMBL/GenBank/DDBJ databases">
        <authorList>
            <consortium name="Genoscope - CEA"/>
            <person name="William W."/>
        </authorList>
    </citation>
    <scope>NUCLEOTIDE SEQUENCE</scope>
</reference>
<accession>A0A8S1XWC9</accession>
<evidence type="ECO:0000256" key="7">
    <source>
        <dbReference type="SAM" id="Coils"/>
    </source>
</evidence>
<keyword evidence="4" id="KW-0804">Transcription</keyword>
<dbReference type="GO" id="GO:0008270">
    <property type="term" value="F:zinc ion binding"/>
    <property type="evidence" value="ECO:0007669"/>
    <property type="project" value="UniProtKB-KW"/>
</dbReference>
<dbReference type="CDD" id="cd00063">
    <property type="entry name" value="FN3"/>
    <property type="match status" value="1"/>
</dbReference>
<dbReference type="EMBL" id="CAJJDO010000136">
    <property type="protein sequence ID" value="CAD8204144.1"/>
    <property type="molecule type" value="Genomic_DNA"/>
</dbReference>
<dbReference type="CDD" id="cd19757">
    <property type="entry name" value="Bbox1"/>
    <property type="match status" value="1"/>
</dbReference>
<comment type="caution">
    <text evidence="12">The sequence shown here is derived from an EMBL/GenBank/DDBJ whole genome shotgun (WGS) entry which is preliminary data.</text>
</comment>
<dbReference type="GO" id="GO:0006338">
    <property type="term" value="P:chromatin remodeling"/>
    <property type="evidence" value="ECO:0007669"/>
    <property type="project" value="InterPro"/>
</dbReference>
<dbReference type="InterPro" id="IPR001841">
    <property type="entry name" value="Znf_RING"/>
</dbReference>
<keyword evidence="6" id="KW-0862">Zinc</keyword>
<evidence type="ECO:0000259" key="9">
    <source>
        <dbReference type="PROSITE" id="PS50089"/>
    </source>
</evidence>
<evidence type="ECO:0000256" key="8">
    <source>
        <dbReference type="SAM" id="MobiDB-lite"/>
    </source>
</evidence>
<feature type="coiled-coil region" evidence="7">
    <location>
        <begin position="1835"/>
        <end position="1862"/>
    </location>
</feature>
<dbReference type="PROSITE" id="PS50089">
    <property type="entry name" value="ZF_RING_2"/>
    <property type="match status" value="1"/>
</dbReference>
<feature type="domain" description="B box-type" evidence="10">
    <location>
        <begin position="1233"/>
        <end position="1279"/>
    </location>
</feature>
<evidence type="ECO:0000259" key="11">
    <source>
        <dbReference type="PROSITE" id="PS50853"/>
    </source>
</evidence>
<keyword evidence="13" id="KW-1185">Reference proteome</keyword>
<feature type="domain" description="Fibronectin type-III" evidence="11">
    <location>
        <begin position="1433"/>
        <end position="1524"/>
    </location>
</feature>
<organism evidence="12 13">
    <name type="scientific">Paramecium pentaurelia</name>
    <dbReference type="NCBI Taxonomy" id="43138"/>
    <lineage>
        <taxon>Eukaryota</taxon>
        <taxon>Sar</taxon>
        <taxon>Alveolata</taxon>
        <taxon>Ciliophora</taxon>
        <taxon>Intramacronucleata</taxon>
        <taxon>Oligohymenophorea</taxon>
        <taxon>Peniculida</taxon>
        <taxon>Parameciidae</taxon>
        <taxon>Paramecium</taxon>
    </lineage>
</organism>
<dbReference type="PANTHER" id="PTHR12855">
    <property type="entry name" value="DNA METHYLTRANSFERASE 1-ASSOCIATED PROTEIN 1 FAMILY MEMBER"/>
    <property type="match status" value="1"/>
</dbReference>
<evidence type="ECO:0000256" key="6">
    <source>
        <dbReference type="PROSITE-ProRule" id="PRU00024"/>
    </source>
</evidence>